<evidence type="ECO:0000313" key="1">
    <source>
        <dbReference type="EMBL" id="KAJ4425556.1"/>
    </source>
</evidence>
<sequence>MSVEMDVIKIEPDINPLPIQSSDKEEKKPLSKEGNLLDLHVTRIKEECVDKSYDHNPRIKFEEIILPNSFLVVKCEDEEDVFDLDRVEEEQKLEVSSEKDEVLTERIVDIVEKRVPQERAGMDREEDKLTQCGNNRSNCSNISDFSCNSFKNMQAYTLLNDVVRGV</sequence>
<keyword evidence="2" id="KW-1185">Reference proteome</keyword>
<proteinExistence type="predicted"/>
<gene>
    <name evidence="1" type="ORF">ANN_27751</name>
</gene>
<reference evidence="1 2" key="1">
    <citation type="journal article" date="2022" name="Allergy">
        <title>Genome assembly and annotation of Periplaneta americana reveal a comprehensive cockroach allergen profile.</title>
        <authorList>
            <person name="Wang L."/>
            <person name="Xiong Q."/>
            <person name="Saelim N."/>
            <person name="Wang L."/>
            <person name="Nong W."/>
            <person name="Wan A.T."/>
            <person name="Shi M."/>
            <person name="Liu X."/>
            <person name="Cao Q."/>
            <person name="Hui J.H.L."/>
            <person name="Sookrung N."/>
            <person name="Leung T.F."/>
            <person name="Tungtrongchitr A."/>
            <person name="Tsui S.K.W."/>
        </authorList>
    </citation>
    <scope>NUCLEOTIDE SEQUENCE [LARGE SCALE GENOMIC DNA]</scope>
    <source>
        <strain evidence="1">PWHHKU_190912</strain>
    </source>
</reference>
<comment type="caution">
    <text evidence="1">The sequence shown here is derived from an EMBL/GenBank/DDBJ whole genome shotgun (WGS) entry which is preliminary data.</text>
</comment>
<dbReference type="EMBL" id="JAJSOF020000042">
    <property type="protein sequence ID" value="KAJ4425556.1"/>
    <property type="molecule type" value="Genomic_DNA"/>
</dbReference>
<name>A0ABQ8RV80_PERAM</name>
<evidence type="ECO:0000313" key="2">
    <source>
        <dbReference type="Proteomes" id="UP001148838"/>
    </source>
</evidence>
<organism evidence="1 2">
    <name type="scientific">Periplaneta americana</name>
    <name type="common">American cockroach</name>
    <name type="synonym">Blatta americana</name>
    <dbReference type="NCBI Taxonomy" id="6978"/>
    <lineage>
        <taxon>Eukaryota</taxon>
        <taxon>Metazoa</taxon>
        <taxon>Ecdysozoa</taxon>
        <taxon>Arthropoda</taxon>
        <taxon>Hexapoda</taxon>
        <taxon>Insecta</taxon>
        <taxon>Pterygota</taxon>
        <taxon>Neoptera</taxon>
        <taxon>Polyneoptera</taxon>
        <taxon>Dictyoptera</taxon>
        <taxon>Blattodea</taxon>
        <taxon>Blattoidea</taxon>
        <taxon>Blattidae</taxon>
        <taxon>Blattinae</taxon>
        <taxon>Periplaneta</taxon>
    </lineage>
</organism>
<dbReference type="Proteomes" id="UP001148838">
    <property type="component" value="Unassembled WGS sequence"/>
</dbReference>
<accession>A0ABQ8RV80</accession>
<protein>
    <submittedName>
        <fullName evidence="1">Uncharacterized protein</fullName>
    </submittedName>
</protein>